<gene>
    <name evidence="2" type="ORF">ACFO3I_06625</name>
</gene>
<keyword evidence="3" id="KW-1185">Reference proteome</keyword>
<dbReference type="RefSeq" id="WP_377332746.1">
    <property type="nucleotide sequence ID" value="NZ_JBHSGB010000006.1"/>
</dbReference>
<sequence>MKAQLHLLLQSAAVRWLSYGAAVVLGVMLYQAKPWLSFWLLPEPMTSSQLSQAQRFEKANPQAAVVLDAFINLRALVRQEKELRERFAPWERQERDEGWAEATEYLLAHLAVSTSNNELRILASECRNTLCQVRLMAPVPMGNEFTAKILQFAKVLKAAELEYQDMETEPGAVLLHLKANKDYKFAGAVAASLQPAERAVWEQEVLQWYKN</sequence>
<dbReference type="Proteomes" id="UP001595962">
    <property type="component" value="Unassembled WGS sequence"/>
</dbReference>
<keyword evidence="1" id="KW-0812">Transmembrane</keyword>
<feature type="transmembrane region" description="Helical" evidence="1">
    <location>
        <begin position="12"/>
        <end position="32"/>
    </location>
</feature>
<proteinExistence type="predicted"/>
<dbReference type="EMBL" id="JBHSGB010000006">
    <property type="protein sequence ID" value="MFC4654694.1"/>
    <property type="molecule type" value="Genomic_DNA"/>
</dbReference>
<evidence type="ECO:0008006" key="4">
    <source>
        <dbReference type="Google" id="ProtNLM"/>
    </source>
</evidence>
<protein>
    <recommendedName>
        <fullName evidence="4">DUF2939 domain-containing protein</fullName>
    </recommendedName>
</protein>
<organism evidence="2 3">
    <name type="scientific">Rheinheimera marina</name>
    <dbReference type="NCBI Taxonomy" id="1774958"/>
    <lineage>
        <taxon>Bacteria</taxon>
        <taxon>Pseudomonadati</taxon>
        <taxon>Pseudomonadota</taxon>
        <taxon>Gammaproteobacteria</taxon>
        <taxon>Chromatiales</taxon>
        <taxon>Chromatiaceae</taxon>
        <taxon>Rheinheimera</taxon>
    </lineage>
</organism>
<keyword evidence="1" id="KW-0472">Membrane</keyword>
<keyword evidence="1" id="KW-1133">Transmembrane helix</keyword>
<evidence type="ECO:0000313" key="2">
    <source>
        <dbReference type="EMBL" id="MFC4654694.1"/>
    </source>
</evidence>
<accession>A0ABV9JKC0</accession>
<comment type="caution">
    <text evidence="2">The sequence shown here is derived from an EMBL/GenBank/DDBJ whole genome shotgun (WGS) entry which is preliminary data.</text>
</comment>
<evidence type="ECO:0000313" key="3">
    <source>
        <dbReference type="Proteomes" id="UP001595962"/>
    </source>
</evidence>
<name>A0ABV9JKC0_9GAMM</name>
<reference evidence="3" key="1">
    <citation type="journal article" date="2019" name="Int. J. Syst. Evol. Microbiol.">
        <title>The Global Catalogue of Microorganisms (GCM) 10K type strain sequencing project: providing services to taxonomists for standard genome sequencing and annotation.</title>
        <authorList>
            <consortium name="The Broad Institute Genomics Platform"/>
            <consortium name="The Broad Institute Genome Sequencing Center for Infectious Disease"/>
            <person name="Wu L."/>
            <person name="Ma J."/>
        </authorList>
    </citation>
    <scope>NUCLEOTIDE SEQUENCE [LARGE SCALE GENOMIC DNA]</scope>
    <source>
        <strain evidence="3">DT28</strain>
    </source>
</reference>
<evidence type="ECO:0000256" key="1">
    <source>
        <dbReference type="SAM" id="Phobius"/>
    </source>
</evidence>